<dbReference type="EMBL" id="MLAK01000716">
    <property type="protein sequence ID" value="OHT06735.1"/>
    <property type="molecule type" value="Genomic_DNA"/>
</dbReference>
<dbReference type="InterPro" id="IPR019376">
    <property type="entry name" value="Myeloid_leukemia_factor"/>
</dbReference>
<comment type="subcellular location">
    <subcellularLocation>
        <location evidence="1">Cytoplasm</location>
    </subcellularLocation>
</comment>
<organism evidence="7 8">
    <name type="scientific">Tritrichomonas foetus</name>
    <dbReference type="NCBI Taxonomy" id="1144522"/>
    <lineage>
        <taxon>Eukaryota</taxon>
        <taxon>Metamonada</taxon>
        <taxon>Parabasalia</taxon>
        <taxon>Tritrichomonadida</taxon>
        <taxon>Tritrichomonadidae</taxon>
        <taxon>Tritrichomonas</taxon>
    </lineage>
</organism>
<dbReference type="AlphaFoldDB" id="A0A1J4K5Q6"/>
<feature type="compositionally biased region" description="Low complexity" evidence="5">
    <location>
        <begin position="141"/>
        <end position="166"/>
    </location>
</feature>
<dbReference type="OrthoDB" id="10571866at2759"/>
<reference evidence="6" key="1">
    <citation type="submission" date="2016-07" db="EMBL/GenBank/DDBJ databases">
        <authorList>
            <person name="Rosa I.A."/>
            <person name="Brigido M.C."/>
            <person name="Santos E.O."/>
            <person name="Almeida L.G.P."/>
            <person name="Zingalli R.B."/>
            <person name="Vasconcelos A.T.R."/>
            <person name="Souza W."/>
            <person name="Benchimol M."/>
        </authorList>
    </citation>
    <scope>NUCLEOTIDE SEQUENCE</scope>
    <source>
        <strain evidence="6">5402</strain>
    </source>
</reference>
<dbReference type="PANTHER" id="PTHR13105">
    <property type="entry name" value="MYELOID LEUKEMIA FACTOR"/>
    <property type="match status" value="1"/>
</dbReference>
<evidence type="ECO:0000256" key="5">
    <source>
        <dbReference type="SAM" id="MobiDB-lite"/>
    </source>
</evidence>
<accession>A0A1J4K5Q6</accession>
<reference evidence="7 8" key="2">
    <citation type="submission" date="2016-10" db="EMBL/GenBank/DDBJ databases">
        <authorList>
            <person name="Benchimol M."/>
            <person name="Almeida L.G."/>
            <person name="Vasconcelos A.T."/>
            <person name="Perreira-Neves A."/>
            <person name="Rosa I.A."/>
            <person name="Tasca T."/>
            <person name="Bogo M.R."/>
            <person name="de Souza W."/>
        </authorList>
    </citation>
    <scope>NUCLEOTIDE SEQUENCE [LARGE SCALE GENOMIC DNA]</scope>
    <source>
        <strain evidence="7 8">K</strain>
    </source>
</reference>
<dbReference type="Pfam" id="PF10248">
    <property type="entry name" value="Mlf1IP"/>
    <property type="match status" value="1"/>
</dbReference>
<name>A0A1J4K5Q6_9EUKA</name>
<evidence type="ECO:0000313" key="7">
    <source>
        <dbReference type="EMBL" id="OHT06735.1"/>
    </source>
</evidence>
<keyword evidence="3" id="KW-0963">Cytoplasm</keyword>
<dbReference type="GeneID" id="94827170"/>
<protein>
    <recommendedName>
        <fullName evidence="9">Myeloid leukemia factor</fullName>
    </recommendedName>
</protein>
<evidence type="ECO:0000256" key="3">
    <source>
        <dbReference type="ARBA" id="ARBA00022490"/>
    </source>
</evidence>
<evidence type="ECO:0000256" key="4">
    <source>
        <dbReference type="ARBA" id="ARBA00022553"/>
    </source>
</evidence>
<dbReference type="Proteomes" id="UP000179807">
    <property type="component" value="Unassembled WGS sequence"/>
</dbReference>
<dbReference type="GO" id="GO:0005737">
    <property type="term" value="C:cytoplasm"/>
    <property type="evidence" value="ECO:0007669"/>
    <property type="project" value="UniProtKB-SubCell"/>
</dbReference>
<keyword evidence="8" id="KW-1185">Reference proteome</keyword>
<evidence type="ECO:0000256" key="1">
    <source>
        <dbReference type="ARBA" id="ARBA00004496"/>
    </source>
</evidence>
<dbReference type="EMBL" id="KX579543">
    <property type="protein sequence ID" value="ARM19777.1"/>
    <property type="molecule type" value="Genomic_DNA"/>
</dbReference>
<evidence type="ECO:0000313" key="8">
    <source>
        <dbReference type="Proteomes" id="UP000179807"/>
    </source>
</evidence>
<evidence type="ECO:0008006" key="9">
    <source>
        <dbReference type="Google" id="ProtNLM"/>
    </source>
</evidence>
<dbReference type="RefSeq" id="XP_068359871.1">
    <property type="nucleotide sequence ID" value="XM_068492466.1"/>
</dbReference>
<evidence type="ECO:0000313" key="6">
    <source>
        <dbReference type="EMBL" id="ARM19777.1"/>
    </source>
</evidence>
<dbReference type="VEuPathDB" id="TrichDB:TRFO_05402"/>
<keyword evidence="4" id="KW-0597">Phosphoprotein</keyword>
<evidence type="ECO:0000256" key="2">
    <source>
        <dbReference type="ARBA" id="ARBA00008332"/>
    </source>
</evidence>
<reference evidence="6" key="3">
    <citation type="journal article" date="2017" name="Biol. Cell">
        <title>The costa of trichomonads: A complex macromolecular cytoskeleton structure made of uncommon proteins.</title>
        <authorList>
            <person name="de Andrade Rosa I."/>
            <person name="Brigido M.C."/>
            <person name="de Oliveira Santos E."/>
            <person name="Gonzaga L."/>
            <person name="Zingali R.B."/>
            <person name="de Vasconcelos A.T."/>
            <person name="de Souza W."/>
            <person name="Benchimol M."/>
        </authorList>
    </citation>
    <scope>NUCLEOTIDE SEQUENCE</scope>
    <source>
        <strain evidence="6">5402</strain>
    </source>
</reference>
<gene>
    <name evidence="7" type="ORF">TRFO_05402</name>
</gene>
<feature type="compositionally biased region" description="Basic and acidic residues" evidence="5">
    <location>
        <begin position="62"/>
        <end position="86"/>
    </location>
</feature>
<comment type="similarity">
    <text evidence="2">Belongs to the MLF family.</text>
</comment>
<sequence>MDSWFNDPFFNSSNDPHRDIHSHFEQMHRQMNNMMNSMFSNMGDFGMPSMPGIGFDNGFDDGFSRSRPSRDSGHSRSRDNYSHNRYNDGIMDAEEVSPSYMPSSKHSKNTPIVEEPDDYNQPPPRSNHHQSRNNFDDNFSSHRSSYNRSSGQPQTYFYSSTMTSYSGPDGVQHARKKTYDSTTGKTEMAEMRKLGDQAVAMKREIDRDGHVTDMMDKRNLDESELNDFSQRWNRNARNPSLGFGGDDFGGHRHHHRALK</sequence>
<feature type="region of interest" description="Disordered" evidence="5">
    <location>
        <begin position="58"/>
        <end position="183"/>
    </location>
</feature>
<proteinExistence type="inferred from homology"/>